<dbReference type="Gene3D" id="3.40.50.1000">
    <property type="entry name" value="HAD superfamily/HAD-like"/>
    <property type="match status" value="2"/>
</dbReference>
<protein>
    <submittedName>
        <fullName evidence="1">HAD family hydrolase</fullName>
    </submittedName>
</protein>
<dbReference type="Pfam" id="PF13344">
    <property type="entry name" value="Hydrolase_6"/>
    <property type="match status" value="1"/>
</dbReference>
<dbReference type="OrthoDB" id="25155at2157"/>
<dbReference type="Pfam" id="PF13242">
    <property type="entry name" value="Hydrolase_like"/>
    <property type="match status" value="1"/>
</dbReference>
<dbReference type="AlphaFoldDB" id="A0A0W1R9M8"/>
<keyword evidence="1" id="KW-0378">Hydrolase</keyword>
<evidence type="ECO:0000313" key="1">
    <source>
        <dbReference type="EMBL" id="KTG10141.1"/>
    </source>
</evidence>
<reference evidence="1 2" key="1">
    <citation type="submission" date="2015-12" db="EMBL/GenBank/DDBJ databases">
        <title>Haloprofundus marisrubri gen. nov., sp. nov., an extremely halophilic archaeon isolated from the Discovery deep brine-seawater interface in the Red Sea.</title>
        <authorList>
            <person name="Zhang G."/>
            <person name="Stingl U."/>
            <person name="Rashid M."/>
        </authorList>
    </citation>
    <scope>NUCLEOTIDE SEQUENCE [LARGE SCALE GENOMIC DNA]</scope>
    <source>
        <strain evidence="1 2">SB9</strain>
    </source>
</reference>
<keyword evidence="2" id="KW-1185">Reference proteome</keyword>
<evidence type="ECO:0000313" key="2">
    <source>
        <dbReference type="Proteomes" id="UP000054387"/>
    </source>
</evidence>
<accession>A0A0W1R9M8</accession>
<dbReference type="RefSeq" id="WP_058581496.1">
    <property type="nucleotide sequence ID" value="NZ_LOPU01000018.1"/>
</dbReference>
<organism evidence="1 2">
    <name type="scientific">Haloprofundus marisrubri</name>
    <dbReference type="NCBI Taxonomy" id="1514971"/>
    <lineage>
        <taxon>Archaea</taxon>
        <taxon>Methanobacteriati</taxon>
        <taxon>Methanobacteriota</taxon>
        <taxon>Stenosarchaea group</taxon>
        <taxon>Halobacteria</taxon>
        <taxon>Halobacteriales</taxon>
        <taxon>Haloferacaceae</taxon>
        <taxon>Haloprofundus</taxon>
    </lineage>
</organism>
<dbReference type="InterPro" id="IPR036412">
    <property type="entry name" value="HAD-like_sf"/>
</dbReference>
<dbReference type="STRING" id="1514971.AUR64_11135"/>
<dbReference type="Proteomes" id="UP000054387">
    <property type="component" value="Unassembled WGS sequence"/>
</dbReference>
<dbReference type="EMBL" id="LOPU01000018">
    <property type="protein sequence ID" value="KTG10141.1"/>
    <property type="molecule type" value="Genomic_DNA"/>
</dbReference>
<sequence>MTFRGAILDVDGTVLRGNERIQGATAGLDALDRADVDRVFFSNNPTKAPPAYAERFAGADIEVGPDEVLTSGTATTAYLEAEHAADSLFVVGESGLEAQFTEAGLTVTTDPTAADAVVVSIDREFHYDDLVAAMVALEDESVPFLSTDPDMTIPGVDRDLPGSGAMTHAVSGVVGRPPDATLGKPSAHARGLALDRLGHDADECLVVGDRLDTDIALGASAGMTTVLVKTGITDDHILAESAVDPDYVLDSFADIEQVVDDQ</sequence>
<dbReference type="PANTHER" id="PTHR19288">
    <property type="entry name" value="4-NITROPHENYLPHOSPHATASE-RELATED"/>
    <property type="match status" value="1"/>
</dbReference>
<name>A0A0W1R9M8_9EURY</name>
<comment type="caution">
    <text evidence="1">The sequence shown here is derived from an EMBL/GenBank/DDBJ whole genome shotgun (WGS) entry which is preliminary data.</text>
</comment>
<dbReference type="InterPro" id="IPR023214">
    <property type="entry name" value="HAD_sf"/>
</dbReference>
<dbReference type="InterPro" id="IPR006357">
    <property type="entry name" value="HAD-SF_hydro_IIA"/>
</dbReference>
<proteinExistence type="predicted"/>
<dbReference type="GO" id="GO:0016791">
    <property type="term" value="F:phosphatase activity"/>
    <property type="evidence" value="ECO:0007669"/>
    <property type="project" value="TreeGrafter"/>
</dbReference>
<dbReference type="SUPFAM" id="SSF56784">
    <property type="entry name" value="HAD-like"/>
    <property type="match status" value="1"/>
</dbReference>
<dbReference type="GO" id="GO:0005737">
    <property type="term" value="C:cytoplasm"/>
    <property type="evidence" value="ECO:0007669"/>
    <property type="project" value="TreeGrafter"/>
</dbReference>
<dbReference type="NCBIfam" id="TIGR01460">
    <property type="entry name" value="HAD-SF-IIA"/>
    <property type="match status" value="1"/>
</dbReference>
<gene>
    <name evidence="1" type="ORF">AUR64_11135</name>
</gene>
<dbReference type="PANTHER" id="PTHR19288:SF46">
    <property type="entry name" value="HALOACID DEHALOGENASE-LIKE HYDROLASE DOMAIN-CONTAINING PROTEIN 2"/>
    <property type="match status" value="1"/>
</dbReference>